<dbReference type="InterPro" id="IPR001650">
    <property type="entry name" value="Helicase_C-like"/>
</dbReference>
<dbReference type="GO" id="GO:0003724">
    <property type="term" value="F:RNA helicase activity"/>
    <property type="evidence" value="ECO:0007669"/>
    <property type="project" value="UniProtKB-EC"/>
</dbReference>
<feature type="region of interest" description="Disordered" evidence="7">
    <location>
        <begin position="618"/>
        <end position="642"/>
    </location>
</feature>
<evidence type="ECO:0000259" key="9">
    <source>
        <dbReference type="PROSITE" id="PS51195"/>
    </source>
</evidence>
<evidence type="ECO:0000256" key="5">
    <source>
        <dbReference type="ARBA" id="ARBA00022840"/>
    </source>
</evidence>
<dbReference type="InterPro" id="IPR014014">
    <property type="entry name" value="RNA_helicase_DEAD_Q_motif"/>
</dbReference>
<keyword evidence="5" id="KW-0067">ATP-binding</keyword>
<keyword evidence="3" id="KW-0378">Hydrolase</keyword>
<gene>
    <name evidence="10" type="ORF">FNF29_01345</name>
</gene>
<reference evidence="10 11" key="1">
    <citation type="submission" date="2019-07" db="EMBL/GenBank/DDBJ databases">
        <title>Genomes of Cafeteria roenbergensis.</title>
        <authorList>
            <person name="Fischer M.G."/>
            <person name="Hackl T."/>
            <person name="Roman M."/>
        </authorList>
    </citation>
    <scope>NUCLEOTIDE SEQUENCE [LARGE SCALE GENOMIC DNA]</scope>
    <source>
        <strain evidence="10 11">BVI</strain>
    </source>
</reference>
<evidence type="ECO:0000256" key="4">
    <source>
        <dbReference type="ARBA" id="ARBA00022806"/>
    </source>
</evidence>
<dbReference type="EMBL" id="VLTN01000005">
    <property type="protein sequence ID" value="KAA0155926.1"/>
    <property type="molecule type" value="Genomic_DNA"/>
</dbReference>
<dbReference type="EC" id="3.6.4.13" evidence="1"/>
<dbReference type="GO" id="GO:0003723">
    <property type="term" value="F:RNA binding"/>
    <property type="evidence" value="ECO:0007669"/>
    <property type="project" value="TreeGrafter"/>
</dbReference>
<evidence type="ECO:0000256" key="6">
    <source>
        <dbReference type="PROSITE-ProRule" id="PRU00552"/>
    </source>
</evidence>
<dbReference type="CDD" id="cd00268">
    <property type="entry name" value="DEADc"/>
    <property type="match status" value="1"/>
</dbReference>
<comment type="caution">
    <text evidence="10">The sequence shown here is derived from an EMBL/GenBank/DDBJ whole genome shotgun (WGS) entry which is preliminary data.</text>
</comment>
<dbReference type="PANTHER" id="PTHR47963">
    <property type="entry name" value="DEAD-BOX ATP-DEPENDENT RNA HELICASE 47, MITOCHONDRIAL"/>
    <property type="match status" value="1"/>
</dbReference>
<feature type="domain" description="DEAD-box RNA helicase Q" evidence="9">
    <location>
        <begin position="17"/>
        <end position="45"/>
    </location>
</feature>
<dbReference type="InterPro" id="IPR014001">
    <property type="entry name" value="Helicase_ATP-bd"/>
</dbReference>
<keyword evidence="2" id="KW-0547">Nucleotide-binding</keyword>
<name>A0A5A8CS99_CAFRO</name>
<evidence type="ECO:0000256" key="7">
    <source>
        <dbReference type="SAM" id="MobiDB-lite"/>
    </source>
</evidence>
<dbReference type="PANTHER" id="PTHR47963:SF8">
    <property type="entry name" value="ATP-DEPENDENT RNA HELICASE DEAD"/>
    <property type="match status" value="1"/>
</dbReference>
<dbReference type="SMART" id="SM00490">
    <property type="entry name" value="HELICc"/>
    <property type="match status" value="1"/>
</dbReference>
<dbReference type="Pfam" id="PF00271">
    <property type="entry name" value="Helicase_C"/>
    <property type="match status" value="1"/>
</dbReference>
<organism evidence="10 11">
    <name type="scientific">Cafeteria roenbergensis</name>
    <name type="common">Marine flagellate</name>
    <dbReference type="NCBI Taxonomy" id="33653"/>
    <lineage>
        <taxon>Eukaryota</taxon>
        <taxon>Sar</taxon>
        <taxon>Stramenopiles</taxon>
        <taxon>Bigyra</taxon>
        <taxon>Opalozoa</taxon>
        <taxon>Bicosoecida</taxon>
        <taxon>Cafeteriaceae</taxon>
        <taxon>Cafeteria</taxon>
    </lineage>
</organism>
<dbReference type="InterPro" id="IPR027417">
    <property type="entry name" value="P-loop_NTPase"/>
</dbReference>
<keyword evidence="11" id="KW-1185">Reference proteome</keyword>
<dbReference type="GO" id="GO:0016787">
    <property type="term" value="F:hydrolase activity"/>
    <property type="evidence" value="ECO:0007669"/>
    <property type="project" value="UniProtKB-KW"/>
</dbReference>
<dbReference type="AlphaFoldDB" id="A0A5A8CS99"/>
<dbReference type="InterPro" id="IPR044742">
    <property type="entry name" value="DEAD/DEAH_RhlB"/>
</dbReference>
<evidence type="ECO:0000256" key="2">
    <source>
        <dbReference type="ARBA" id="ARBA00022741"/>
    </source>
</evidence>
<keyword evidence="4" id="KW-0347">Helicase</keyword>
<evidence type="ECO:0000313" key="10">
    <source>
        <dbReference type="EMBL" id="KAA0155926.1"/>
    </source>
</evidence>
<dbReference type="PROSITE" id="PS51192">
    <property type="entry name" value="HELICASE_ATP_BIND_1"/>
    <property type="match status" value="1"/>
</dbReference>
<accession>A0A5A8CS99</accession>
<dbReference type="SMART" id="SM00487">
    <property type="entry name" value="DEXDc"/>
    <property type="match status" value="1"/>
</dbReference>
<feature type="domain" description="Helicase ATP-binding" evidence="8">
    <location>
        <begin position="49"/>
        <end position="239"/>
    </location>
</feature>
<feature type="region of interest" description="Disordered" evidence="7">
    <location>
        <begin position="309"/>
        <end position="365"/>
    </location>
</feature>
<feature type="short sequence motif" description="Q motif" evidence="6">
    <location>
        <begin position="17"/>
        <end position="45"/>
    </location>
</feature>
<dbReference type="InterPro" id="IPR050547">
    <property type="entry name" value="DEAD_box_RNA_helicases"/>
</dbReference>
<proteinExistence type="predicted"/>
<evidence type="ECO:0000256" key="3">
    <source>
        <dbReference type="ARBA" id="ARBA00022801"/>
    </source>
</evidence>
<protein>
    <recommendedName>
        <fullName evidence="1">RNA helicase</fullName>
        <ecNumber evidence="1">3.6.4.13</ecNumber>
    </recommendedName>
</protein>
<sequence>MSAAAGQGQAALALESLSWKQVGVPEHMLGKLPKIGVENPTPVQASAIPLLRPGGRGAVITAPTGTGKTLAYAIPLAARVLELHASGKTLGSSRQCRAVVVVPTRELARQVQSVLDALLAPPQRKAKKGAVGPVLRRLVGEVTQARLASLATDPPAVVVGTPRTLAALIPQHLSLQGCAAVVLDEADHLLTGASQGPTTAILKAASRLKERPWVALVTATVTPAVDAAASRYLRAPKAGAGPTTGLAAAAAAAAAATASPQAAASAVASSGAAAVPSVDLSRTDGRWSLAPGVVHTGVLLPTAAGSGPAGALVADDDMQPGSQPAQAPGSLGADEAGSPVAGAAPQAAAPQAAAPQAAAPQWREPAVIRRTRAAGLLLRGKAAIHVPGRGWTRIRGPALAFASRGAEARQIHAALAAGADRLPFALSGSELLAASEPGAAESGVDALLSSAGLSYRAVLDAAASSEDDAKACIAAWRIGTRGREAMAKLATEGEEVFAGKPRARVVNARRALALAERTGHGSLVASGGDLRSAGATTRGKTGGDGWELLLQGTVNRDRARALRRLLAGQSWAAMTTDHMGRGVDLPGLRTVMCLDVPAEAVAYLHRAGRVGRVRSKLQAATRASGERARRASDGRGGRPGHDEAVIVDADDAQPLWAEREGGRSGKAGAAAFAFGRVLTLLENPEEAARWRRMMEGFAYPVPVVGHAGGVSAPARAELVALVPGDGPSKGSRSFWKLQPVEKLEPGVGWRPSAPAPDAAQHADQEARSDMSGARSGGRAIGRDLDGSDWEEERA</sequence>
<feature type="compositionally biased region" description="Low complexity" evidence="7">
    <location>
        <begin position="343"/>
        <end position="361"/>
    </location>
</feature>
<feature type="compositionally biased region" description="Basic and acidic residues" evidence="7">
    <location>
        <begin position="624"/>
        <end position="642"/>
    </location>
</feature>
<dbReference type="SUPFAM" id="SSF52540">
    <property type="entry name" value="P-loop containing nucleoside triphosphate hydrolases"/>
    <property type="match status" value="2"/>
</dbReference>
<feature type="region of interest" description="Disordered" evidence="7">
    <location>
        <begin position="745"/>
        <end position="794"/>
    </location>
</feature>
<dbReference type="Pfam" id="PF00270">
    <property type="entry name" value="DEAD"/>
    <property type="match status" value="1"/>
</dbReference>
<evidence type="ECO:0000259" key="8">
    <source>
        <dbReference type="PROSITE" id="PS51192"/>
    </source>
</evidence>
<evidence type="ECO:0000256" key="1">
    <source>
        <dbReference type="ARBA" id="ARBA00012552"/>
    </source>
</evidence>
<dbReference type="Proteomes" id="UP000323011">
    <property type="component" value="Unassembled WGS sequence"/>
</dbReference>
<dbReference type="PROSITE" id="PS51195">
    <property type="entry name" value="Q_MOTIF"/>
    <property type="match status" value="1"/>
</dbReference>
<dbReference type="Gene3D" id="3.40.50.300">
    <property type="entry name" value="P-loop containing nucleotide triphosphate hydrolases"/>
    <property type="match status" value="2"/>
</dbReference>
<dbReference type="InterPro" id="IPR011545">
    <property type="entry name" value="DEAD/DEAH_box_helicase_dom"/>
</dbReference>
<dbReference type="GO" id="GO:0005524">
    <property type="term" value="F:ATP binding"/>
    <property type="evidence" value="ECO:0007669"/>
    <property type="project" value="UniProtKB-KW"/>
</dbReference>
<evidence type="ECO:0000313" key="11">
    <source>
        <dbReference type="Proteomes" id="UP000323011"/>
    </source>
</evidence>